<dbReference type="Proteomes" id="UP000095517">
    <property type="component" value="Unassembled WGS sequence"/>
</dbReference>
<evidence type="ECO:0000313" key="2">
    <source>
        <dbReference type="Proteomes" id="UP000095517"/>
    </source>
</evidence>
<accession>A0A174J7V0</accession>
<dbReference type="EMBL" id="CYZH01000020">
    <property type="protein sequence ID" value="CUO93200.1"/>
    <property type="molecule type" value="Genomic_DNA"/>
</dbReference>
<dbReference type="AlphaFoldDB" id="A0A174J7V0"/>
<name>A0A174J7V0_9BACE</name>
<proteinExistence type="predicted"/>
<sequence>MKDLLFTRYFLWIEYCNEKMKAAIINEEW</sequence>
<protein>
    <submittedName>
        <fullName evidence="1">Uncharacterized protein</fullName>
    </submittedName>
</protein>
<reference evidence="1 2" key="1">
    <citation type="submission" date="2015-09" db="EMBL/GenBank/DDBJ databases">
        <authorList>
            <consortium name="Pathogen Informatics"/>
        </authorList>
    </citation>
    <scope>NUCLEOTIDE SEQUENCE [LARGE SCALE GENOMIC DNA]</scope>
    <source>
        <strain evidence="1 2">2789STDY5608840</strain>
    </source>
</reference>
<gene>
    <name evidence="1" type="ORF">ERS852397_03133</name>
</gene>
<evidence type="ECO:0000313" key="1">
    <source>
        <dbReference type="EMBL" id="CUO93200.1"/>
    </source>
</evidence>
<organism evidence="1 2">
    <name type="scientific">Bacteroides finegoldii</name>
    <dbReference type="NCBI Taxonomy" id="338188"/>
    <lineage>
        <taxon>Bacteria</taxon>
        <taxon>Pseudomonadati</taxon>
        <taxon>Bacteroidota</taxon>
        <taxon>Bacteroidia</taxon>
        <taxon>Bacteroidales</taxon>
        <taxon>Bacteroidaceae</taxon>
        <taxon>Bacteroides</taxon>
    </lineage>
</organism>